<evidence type="ECO:0000313" key="2">
    <source>
        <dbReference type="EMBL" id="KAA5836173.1"/>
    </source>
</evidence>
<dbReference type="RefSeq" id="WP_150065832.1">
    <property type="nucleotide sequence ID" value="NZ_VWPH01000003.1"/>
</dbReference>
<evidence type="ECO:0000313" key="3">
    <source>
        <dbReference type="Proteomes" id="UP000323946"/>
    </source>
</evidence>
<dbReference type="EMBL" id="VWPH01000003">
    <property type="protein sequence ID" value="KAA5836173.1"/>
    <property type="molecule type" value="Genomic_DNA"/>
</dbReference>
<proteinExistence type="predicted"/>
<comment type="caution">
    <text evidence="2">The sequence shown here is derived from an EMBL/GenBank/DDBJ whole genome shotgun (WGS) entry which is preliminary data.</text>
</comment>
<gene>
    <name evidence="2" type="ORF">F1721_07535</name>
</gene>
<keyword evidence="1" id="KW-0175">Coiled coil</keyword>
<evidence type="ECO:0000256" key="1">
    <source>
        <dbReference type="SAM" id="Coils"/>
    </source>
</evidence>
<dbReference type="AlphaFoldDB" id="A0A5M7C340"/>
<protein>
    <submittedName>
        <fullName evidence="2">Uncharacterized protein</fullName>
    </submittedName>
</protein>
<organism evidence="2 3">
    <name type="scientific">Saccharopolyspora hirsuta</name>
    <dbReference type="NCBI Taxonomy" id="1837"/>
    <lineage>
        <taxon>Bacteria</taxon>
        <taxon>Bacillati</taxon>
        <taxon>Actinomycetota</taxon>
        <taxon>Actinomycetes</taxon>
        <taxon>Pseudonocardiales</taxon>
        <taxon>Pseudonocardiaceae</taxon>
        <taxon>Saccharopolyspora</taxon>
    </lineage>
</organism>
<name>A0A5M7C340_SACHI</name>
<dbReference type="Proteomes" id="UP000323946">
    <property type="component" value="Unassembled WGS sequence"/>
</dbReference>
<feature type="coiled-coil region" evidence="1">
    <location>
        <begin position="9"/>
        <end position="69"/>
    </location>
</feature>
<keyword evidence="3" id="KW-1185">Reference proteome</keyword>
<reference evidence="2 3" key="1">
    <citation type="submission" date="2019-09" db="EMBL/GenBank/DDBJ databases">
        <title>Draft genome sequence of the thermophilic Saccharopolyspora hirsuta VKM Ac-666T.</title>
        <authorList>
            <person name="Lobastova T.G."/>
            <person name="Fokina V."/>
            <person name="Bragin E.Y."/>
            <person name="Shtratnikova V.Y."/>
            <person name="Starodumova I.P."/>
            <person name="Tarlachkov S.V."/>
            <person name="Donova M.V."/>
        </authorList>
    </citation>
    <scope>NUCLEOTIDE SEQUENCE [LARGE SCALE GENOMIC DNA]</scope>
    <source>
        <strain evidence="2 3">VKM Ac-666</strain>
    </source>
</reference>
<accession>A0A5M7C340</accession>
<sequence>MATTKTPSIEELEAQLAAAKQAEAELNERRMRAQLEAEHTWYLGYVRNYDALEDSLMGREKEAQELARKAVLDGDHRWMTLWAEYRSIRHERASLRSIYQNAQTSTGVGQTKPDLTYYEADPFAWAAEILEREAALIAEERAQEKWDELHQVRQDAIATVK</sequence>